<keyword evidence="4" id="KW-1185">Reference proteome</keyword>
<dbReference type="EMBL" id="VXIS01000116">
    <property type="protein sequence ID" value="KAA8903588.1"/>
    <property type="molecule type" value="Genomic_DNA"/>
</dbReference>
<feature type="compositionally biased region" description="Basic and acidic residues" evidence="1">
    <location>
        <begin position="312"/>
        <end position="330"/>
    </location>
</feature>
<gene>
    <name evidence="3" type="ORF">FN846DRAFT_53749</name>
</gene>
<organism evidence="3 4">
    <name type="scientific">Sphaerosporella brunnea</name>
    <dbReference type="NCBI Taxonomy" id="1250544"/>
    <lineage>
        <taxon>Eukaryota</taxon>
        <taxon>Fungi</taxon>
        <taxon>Dikarya</taxon>
        <taxon>Ascomycota</taxon>
        <taxon>Pezizomycotina</taxon>
        <taxon>Pezizomycetes</taxon>
        <taxon>Pezizales</taxon>
        <taxon>Pyronemataceae</taxon>
        <taxon>Sphaerosporella</taxon>
    </lineage>
</organism>
<feature type="compositionally biased region" description="Polar residues" evidence="1">
    <location>
        <begin position="241"/>
        <end position="259"/>
    </location>
</feature>
<accession>A0A5J5EU50</accession>
<feature type="region of interest" description="Disordered" evidence="1">
    <location>
        <begin position="458"/>
        <end position="532"/>
    </location>
</feature>
<comment type="caution">
    <text evidence="3">The sequence shown here is derived from an EMBL/GenBank/DDBJ whole genome shotgun (WGS) entry which is preliminary data.</text>
</comment>
<dbReference type="Proteomes" id="UP000326924">
    <property type="component" value="Unassembled WGS sequence"/>
</dbReference>
<feature type="transmembrane region" description="Helical" evidence="2">
    <location>
        <begin position="869"/>
        <end position="893"/>
    </location>
</feature>
<proteinExistence type="predicted"/>
<evidence type="ECO:0000256" key="2">
    <source>
        <dbReference type="SAM" id="Phobius"/>
    </source>
</evidence>
<keyword evidence="2" id="KW-0472">Membrane</keyword>
<feature type="region of interest" description="Disordered" evidence="1">
    <location>
        <begin position="632"/>
        <end position="660"/>
    </location>
</feature>
<dbReference type="OrthoDB" id="5353066at2759"/>
<evidence type="ECO:0000313" key="4">
    <source>
        <dbReference type="Proteomes" id="UP000326924"/>
    </source>
</evidence>
<feature type="transmembrane region" description="Helical" evidence="2">
    <location>
        <begin position="827"/>
        <end position="848"/>
    </location>
</feature>
<feature type="compositionally biased region" description="Polar residues" evidence="1">
    <location>
        <begin position="121"/>
        <end position="133"/>
    </location>
</feature>
<feature type="compositionally biased region" description="Polar residues" evidence="1">
    <location>
        <begin position="47"/>
        <end position="66"/>
    </location>
</feature>
<sequence>MESPAVETVPGEPIPLYRKPSQESSPPPSPASRTSSLEGHDADPALKSQQTLPSFSAESLASSKPSTLDADASTTRPRHPGRQETPPSPPNSVLLNTRGEGRSPVTGDSSPRETMGAEVSKTAQDAETPNSSLMDRFSRAFRGHKRGSSENSWSTKGGYGRHKKDNSNSTNTTANPLSLTRIQTAASSKTSLQDEPDSAERLLFFSYSQDGSPVSPNSTGQGTGRGFGRRVMRGGEVRIEISQQQLPGIDDTTGNSDNSMKYYDYYTKSNASRQEIESASDNDGQAFQFTPSAARRQQGLARKPTVETESSSESRERRFVEDSMARRFEGFHFGVGSDGANSPTPPVPGLPRADSDTSSRPINADSRKPSSNVLSQMSQTGSSASRSQSSSTRNATIGSSSGRPGLNRGPSSSSFIIQGGRLSPQRGSPEELSQELKRLSKISAGSGVSGLAIVVTADGAASSHRTVDHDDDDSYEGPRWTREEKGKGRAASSEPGTHDQRSHSRSMSGRSAWTAGTEHTRTSDSNDDSQSLLPALPEIKQTRKLLSQEPSKDVLVQLADPRYEFSYRMRQTSDDEPILVPQYRYDVPFPNRNALSSPNFARPPKTADGNVYSSLGHRMSGSILRRPPSAILRSPVGTIPQGDDTYDLRPKTTPDQQRGSGMFLSKSYNDMDSLVHPALRASNKPRDVISMTSLEDFSSGLRGVSFTGERVDTAGTYRNKPTSEDGQRTTCSNNNNNNNNNNESNNKGNNESKNKSNNNNDRLRPPPEAQRSSWNSSRFLNQLPVRPREFMRRSLTPHLYNPQDIYIDQSKFDPTENRERQQKIGRMLLAVCLLFPPMWFVMAGGGFDPFVANWTRGSIRKVGSIEKRLALILATVVCLGAVIGVVVGVSIAATSGAHG</sequence>
<keyword evidence="2" id="KW-1133">Transmembrane helix</keyword>
<keyword evidence="2" id="KW-0812">Transmembrane</keyword>
<feature type="compositionally biased region" description="Polar residues" evidence="1">
    <location>
        <begin position="167"/>
        <end position="193"/>
    </location>
</feature>
<dbReference type="PANTHER" id="PTHR16148:SF14">
    <property type="entry name" value="MYND-TYPE DOMAIN-CONTAINING PROTEIN"/>
    <property type="match status" value="1"/>
</dbReference>
<feature type="compositionally biased region" description="Polar residues" evidence="1">
    <location>
        <begin position="267"/>
        <end position="291"/>
    </location>
</feature>
<dbReference type="InParanoid" id="A0A5J5EU50"/>
<feature type="compositionally biased region" description="Low complexity" evidence="1">
    <location>
        <begin position="375"/>
        <end position="391"/>
    </location>
</feature>
<reference evidence="3 4" key="1">
    <citation type="submission" date="2019-09" db="EMBL/GenBank/DDBJ databases">
        <title>Draft genome of the ectomycorrhizal ascomycete Sphaerosporella brunnea.</title>
        <authorList>
            <consortium name="DOE Joint Genome Institute"/>
            <person name="Benucci G.M."/>
            <person name="Marozzi G."/>
            <person name="Antonielli L."/>
            <person name="Sanchez S."/>
            <person name="Marco P."/>
            <person name="Wang X."/>
            <person name="Falini L.B."/>
            <person name="Barry K."/>
            <person name="Haridas S."/>
            <person name="Lipzen A."/>
            <person name="Labutti K."/>
            <person name="Grigoriev I.V."/>
            <person name="Murat C."/>
            <person name="Martin F."/>
            <person name="Albertini E."/>
            <person name="Donnini D."/>
            <person name="Bonito G."/>
        </authorList>
    </citation>
    <scope>NUCLEOTIDE SEQUENCE [LARGE SCALE GENOMIC DNA]</scope>
    <source>
        <strain evidence="3 4">Sb_GMNB300</strain>
    </source>
</reference>
<evidence type="ECO:0000313" key="3">
    <source>
        <dbReference type="EMBL" id="KAA8903588.1"/>
    </source>
</evidence>
<feature type="compositionally biased region" description="Low complexity" evidence="1">
    <location>
        <begin position="732"/>
        <end position="760"/>
    </location>
</feature>
<feature type="compositionally biased region" description="Polar residues" evidence="1">
    <location>
        <begin position="392"/>
        <end position="402"/>
    </location>
</feature>
<dbReference type="PANTHER" id="PTHR16148">
    <property type="entry name" value="NF-KAPPA-B-REPRESSING FACTOR-RELATED"/>
    <property type="match status" value="1"/>
</dbReference>
<protein>
    <submittedName>
        <fullName evidence="3">Uncharacterized protein</fullName>
    </submittedName>
</protein>
<feature type="compositionally biased region" description="Polar residues" evidence="1">
    <location>
        <begin position="206"/>
        <end position="218"/>
    </location>
</feature>
<feature type="region of interest" description="Disordered" evidence="1">
    <location>
        <begin position="712"/>
        <end position="778"/>
    </location>
</feature>
<feature type="region of interest" description="Disordered" evidence="1">
    <location>
        <begin position="1"/>
        <end position="435"/>
    </location>
</feature>
<name>A0A5J5EU50_9PEZI</name>
<evidence type="ECO:0000256" key="1">
    <source>
        <dbReference type="SAM" id="MobiDB-lite"/>
    </source>
</evidence>
<dbReference type="AlphaFoldDB" id="A0A5J5EU50"/>